<accession>A0A5A7SAW9</accession>
<evidence type="ECO:0000313" key="1">
    <source>
        <dbReference type="EMBL" id="KAA0021675.1"/>
    </source>
</evidence>
<name>A0A5A7SAW9_9NOCA</name>
<dbReference type="EMBL" id="VLNY01000008">
    <property type="protein sequence ID" value="KAA0021675.1"/>
    <property type="molecule type" value="Genomic_DNA"/>
</dbReference>
<dbReference type="Proteomes" id="UP000322244">
    <property type="component" value="Unassembled WGS sequence"/>
</dbReference>
<organism evidence="1 2">
    <name type="scientific">Antrihabitans cavernicola</name>
    <dbReference type="NCBI Taxonomy" id="2495913"/>
    <lineage>
        <taxon>Bacteria</taxon>
        <taxon>Bacillati</taxon>
        <taxon>Actinomycetota</taxon>
        <taxon>Actinomycetes</taxon>
        <taxon>Mycobacteriales</taxon>
        <taxon>Nocardiaceae</taxon>
        <taxon>Antrihabitans</taxon>
    </lineage>
</organism>
<dbReference type="RefSeq" id="WP_149431542.1">
    <property type="nucleotide sequence ID" value="NZ_VLNY01000008.1"/>
</dbReference>
<protein>
    <submittedName>
        <fullName evidence="1">Uncharacterized protein</fullName>
    </submittedName>
</protein>
<dbReference type="OrthoDB" id="4760889at2"/>
<sequence>MQFAETIPTEFTYYGWNIDLHTIGPFVKGSRTREAALEGLRRVARELDELGSVHRVRLFESTFIPPLPNKPQFDVVLLIDSEGSVRDDFESARSRHDVPKPEFVAAARNAARFGDTDDTDGPVLLNHFVGEASPQVATEAWKEISQWYESVLKVTNSTLLEFEPGTPFVIANYVVVPGTVLRFMANQVLRPSFYRNVTARLTISGLQAKPLFAQRVAYSESTAGTR</sequence>
<reference evidence="1 2" key="1">
    <citation type="submission" date="2019-07" db="EMBL/GenBank/DDBJ databases">
        <title>Rhodococcus cavernicolus sp. nov., isolated from a cave.</title>
        <authorList>
            <person name="Lee S.D."/>
        </authorList>
    </citation>
    <scope>NUCLEOTIDE SEQUENCE [LARGE SCALE GENOMIC DNA]</scope>
    <source>
        <strain evidence="1 2">C1-24</strain>
    </source>
</reference>
<comment type="caution">
    <text evidence="1">The sequence shown here is derived from an EMBL/GenBank/DDBJ whole genome shotgun (WGS) entry which is preliminary data.</text>
</comment>
<dbReference type="AlphaFoldDB" id="A0A5A7SAW9"/>
<evidence type="ECO:0000313" key="2">
    <source>
        <dbReference type="Proteomes" id="UP000322244"/>
    </source>
</evidence>
<gene>
    <name evidence="1" type="ORF">FOY51_17450</name>
</gene>
<keyword evidence="2" id="KW-1185">Reference proteome</keyword>
<proteinExistence type="predicted"/>